<dbReference type="Gene3D" id="3.40.395.10">
    <property type="entry name" value="Adenoviral Proteinase, Chain A"/>
    <property type="match status" value="1"/>
</dbReference>
<comment type="caution">
    <text evidence="2">The sequence shown here is derived from an EMBL/GenBank/DDBJ whole genome shotgun (WGS) entry which is preliminary data.</text>
</comment>
<protein>
    <recommendedName>
        <fullName evidence="4">Ubiquitin-like protease family profile domain-containing protein</fullName>
    </recommendedName>
</protein>
<organism evidence="2 3">
    <name type="scientific">Prunus dulcis</name>
    <name type="common">Almond</name>
    <name type="synonym">Amygdalus dulcis</name>
    <dbReference type="NCBI Taxonomy" id="3755"/>
    <lineage>
        <taxon>Eukaryota</taxon>
        <taxon>Viridiplantae</taxon>
        <taxon>Streptophyta</taxon>
        <taxon>Embryophyta</taxon>
        <taxon>Tracheophyta</taxon>
        <taxon>Spermatophyta</taxon>
        <taxon>Magnoliopsida</taxon>
        <taxon>eudicotyledons</taxon>
        <taxon>Gunneridae</taxon>
        <taxon>Pentapetalae</taxon>
        <taxon>rosids</taxon>
        <taxon>fabids</taxon>
        <taxon>Rosales</taxon>
        <taxon>Rosaceae</taxon>
        <taxon>Amygdaloideae</taxon>
        <taxon>Amygdaleae</taxon>
        <taxon>Prunus</taxon>
    </lineage>
</organism>
<evidence type="ECO:0000313" key="2">
    <source>
        <dbReference type="EMBL" id="KAI5349687.1"/>
    </source>
</evidence>
<evidence type="ECO:0008006" key="4">
    <source>
        <dbReference type="Google" id="ProtNLM"/>
    </source>
</evidence>
<gene>
    <name evidence="2" type="ORF">L3X38_002576</name>
</gene>
<evidence type="ECO:0000313" key="3">
    <source>
        <dbReference type="Proteomes" id="UP001054821"/>
    </source>
</evidence>
<keyword evidence="3" id="KW-1185">Reference proteome</keyword>
<dbReference type="InterPro" id="IPR038765">
    <property type="entry name" value="Papain-like_cys_pep_sf"/>
</dbReference>
<feature type="region of interest" description="Disordered" evidence="1">
    <location>
        <begin position="1"/>
        <end position="71"/>
    </location>
</feature>
<dbReference type="SUPFAM" id="SSF54001">
    <property type="entry name" value="Cysteine proteinases"/>
    <property type="match status" value="1"/>
</dbReference>
<evidence type="ECO:0000256" key="1">
    <source>
        <dbReference type="SAM" id="MobiDB-lite"/>
    </source>
</evidence>
<dbReference type="Proteomes" id="UP001054821">
    <property type="component" value="Chromosome 1"/>
</dbReference>
<feature type="compositionally biased region" description="Basic and acidic residues" evidence="1">
    <location>
        <begin position="25"/>
        <end position="57"/>
    </location>
</feature>
<proteinExistence type="predicted"/>
<dbReference type="AlphaFoldDB" id="A0AAD4ZK50"/>
<dbReference type="EMBL" id="JAJFAZ020000001">
    <property type="protein sequence ID" value="KAI5349687.1"/>
    <property type="molecule type" value="Genomic_DNA"/>
</dbReference>
<accession>A0AAD4ZK50</accession>
<reference evidence="2 3" key="1">
    <citation type="journal article" date="2022" name="G3 (Bethesda)">
        <title>Whole-genome sequence and methylome profiling of the almond [Prunus dulcis (Mill.) D.A. Webb] cultivar 'Nonpareil'.</title>
        <authorList>
            <person name="D'Amico-Willman K.M."/>
            <person name="Ouma W.Z."/>
            <person name="Meulia T."/>
            <person name="Sideli G.M."/>
            <person name="Gradziel T.M."/>
            <person name="Fresnedo-Ramirez J."/>
        </authorList>
    </citation>
    <scope>NUCLEOTIDE SEQUENCE [LARGE SCALE GENOMIC DNA]</scope>
    <source>
        <strain evidence="2">Clone GOH B32 T37-40</strain>
    </source>
</reference>
<sequence length="294" mass="35172">MFSDQTIFEIKWDLPTTQPIEEKEEEKKEKKEEHKKEEKEEDNKKQEEEKEKEKKLDAPTPDVPTRIQMLKNRERKRRQASCYDDNFWEGLCNEKVTNCDIKDIVWYLELSQNVIEVYIQIEKEKIGPMQTDTPQYMSTCTWTYMQNYIEPAWHRVMYEPLLDKLGKCNVLFFPIISSSEFHYILLAFHKLEQKWRHYNPLRSLGSRKEERSIDIAHQIVNVVEGWLEYVKPKAQAFLKSRTMPKLVKKRDEPPTPVAKEMSTNEELTFNWILQSPCQFTFEDATEYAQQSSSL</sequence>
<name>A0AAD4ZK50_PRUDU</name>